<dbReference type="RefSeq" id="WP_311663803.1">
    <property type="nucleotide sequence ID" value="NZ_JAVRHT010000022.1"/>
</dbReference>
<name>A0ABU3BS87_9BACT</name>
<feature type="transmembrane region" description="Helical" evidence="2">
    <location>
        <begin position="91"/>
        <end position="109"/>
    </location>
</feature>
<reference evidence="4 5" key="1">
    <citation type="submission" date="2023-09" db="EMBL/GenBank/DDBJ databases">
        <authorList>
            <person name="Rey-Velasco X."/>
        </authorList>
    </citation>
    <scope>NUCLEOTIDE SEQUENCE [LARGE SCALE GENOMIC DNA]</scope>
    <source>
        <strain evidence="4 5">F394</strain>
    </source>
</reference>
<accession>A0ABU3BS87</accession>
<protein>
    <submittedName>
        <fullName evidence="4">DUF5683 domain-containing protein</fullName>
    </submittedName>
</protein>
<gene>
    <name evidence="4" type="ORF">RM540_10420</name>
</gene>
<proteinExistence type="predicted"/>
<dbReference type="Proteomes" id="UP001267426">
    <property type="component" value="Unassembled WGS sequence"/>
</dbReference>
<keyword evidence="2" id="KW-0812">Transmembrane</keyword>
<feature type="domain" description="DUF5683" evidence="3">
    <location>
        <begin position="67"/>
        <end position="213"/>
    </location>
</feature>
<evidence type="ECO:0000256" key="2">
    <source>
        <dbReference type="SAM" id="Phobius"/>
    </source>
</evidence>
<feature type="region of interest" description="Disordered" evidence="1">
    <location>
        <begin position="1"/>
        <end position="21"/>
    </location>
</feature>
<keyword evidence="2" id="KW-0472">Membrane</keyword>
<dbReference type="InterPro" id="IPR043738">
    <property type="entry name" value="DUF5683"/>
</dbReference>
<evidence type="ECO:0000313" key="5">
    <source>
        <dbReference type="Proteomes" id="UP001267426"/>
    </source>
</evidence>
<dbReference type="EMBL" id="JAVRHT010000022">
    <property type="protein sequence ID" value="MDT0632158.1"/>
    <property type="molecule type" value="Genomic_DNA"/>
</dbReference>
<keyword evidence="5" id="KW-1185">Reference proteome</keyword>
<comment type="caution">
    <text evidence="4">The sequence shown here is derived from an EMBL/GenBank/DDBJ whole genome shotgun (WGS) entry which is preliminary data.</text>
</comment>
<organism evidence="4 5">
    <name type="scientific">Rubrivirga litoralis</name>
    <dbReference type="NCBI Taxonomy" id="3075598"/>
    <lineage>
        <taxon>Bacteria</taxon>
        <taxon>Pseudomonadati</taxon>
        <taxon>Rhodothermota</taxon>
        <taxon>Rhodothermia</taxon>
        <taxon>Rhodothermales</taxon>
        <taxon>Rubricoccaceae</taxon>
        <taxon>Rubrivirga</taxon>
    </lineage>
</organism>
<evidence type="ECO:0000256" key="1">
    <source>
        <dbReference type="SAM" id="MobiDB-lite"/>
    </source>
</evidence>
<sequence length="223" mass="23575">MRTGSRQAGKANGQRAAGHRPARRGRVACGLVALALFAAAGGVEAQVVAPPPVDAPPADSVAADSLPSPRGAVLRAVAVPGWGQVYAGQPLKAPFAAAAVAGAVVYAVSRQRQYRRYERAARYAGCVDEPDRIDFEEKCSPDILESTRDEWEALNEPTFASVKPIRDRARGQRDIAVLVVGVAYAVQALDAYVAAQLAGFDVSEDLSVRLAPERGGLAFRVRL</sequence>
<dbReference type="Pfam" id="PF18935">
    <property type="entry name" value="DUF5683"/>
    <property type="match status" value="1"/>
</dbReference>
<keyword evidence="2" id="KW-1133">Transmembrane helix</keyword>
<evidence type="ECO:0000313" key="4">
    <source>
        <dbReference type="EMBL" id="MDT0632158.1"/>
    </source>
</evidence>
<feature type="transmembrane region" description="Helical" evidence="2">
    <location>
        <begin position="175"/>
        <end position="195"/>
    </location>
</feature>
<evidence type="ECO:0000259" key="3">
    <source>
        <dbReference type="Pfam" id="PF18935"/>
    </source>
</evidence>